<comment type="subcellular location">
    <subcellularLocation>
        <location evidence="6">Cytoplasm</location>
    </subcellularLocation>
</comment>
<gene>
    <name evidence="6 7" type="primary">rsmG</name>
    <name evidence="7" type="ORF">QID03_05850</name>
</gene>
<dbReference type="PANTHER" id="PTHR31760:SF0">
    <property type="entry name" value="S-ADENOSYL-L-METHIONINE-DEPENDENT METHYLTRANSFERASES SUPERFAMILY PROTEIN"/>
    <property type="match status" value="1"/>
</dbReference>
<evidence type="ECO:0000256" key="1">
    <source>
        <dbReference type="ARBA" id="ARBA00022490"/>
    </source>
</evidence>
<keyword evidence="5 6" id="KW-0949">S-adenosyl-L-methionine</keyword>
<dbReference type="GO" id="GO:0008168">
    <property type="term" value="F:methyltransferase activity"/>
    <property type="evidence" value="ECO:0007669"/>
    <property type="project" value="UniProtKB-KW"/>
</dbReference>
<keyword evidence="4 6" id="KW-0808">Transferase</keyword>
<keyword evidence="2 6" id="KW-0698">rRNA processing</keyword>
<dbReference type="CDD" id="cd02440">
    <property type="entry name" value="AdoMet_MTases"/>
    <property type="match status" value="1"/>
</dbReference>
<dbReference type="HAMAP" id="MF_00074">
    <property type="entry name" value="16SrRNA_methyltr_G"/>
    <property type="match status" value="1"/>
</dbReference>
<evidence type="ECO:0000256" key="3">
    <source>
        <dbReference type="ARBA" id="ARBA00022603"/>
    </source>
</evidence>
<dbReference type="InterPro" id="IPR003682">
    <property type="entry name" value="rRNA_ssu_MeTfrase_G"/>
</dbReference>
<reference evidence="7 8" key="1">
    <citation type="submission" date="2023-04" db="EMBL/GenBank/DDBJ databases">
        <title>A. sendaiensis sub sp. chiapanensis a novel subspecie with specific adaptation in bacterial cell wall isolated from an active volcano.</title>
        <authorList>
            <person name="Alvarez Gutierrez P.E."/>
            <person name="Ortiz Cortes L.Y."/>
        </authorList>
    </citation>
    <scope>NUCLEOTIDE SEQUENCE [LARGE SCALE GENOMIC DNA]</scope>
    <source>
        <strain evidence="7 8">PA2</strain>
    </source>
</reference>
<keyword evidence="3 6" id="KW-0489">Methyltransferase</keyword>
<comment type="similarity">
    <text evidence="6">Belongs to the methyltransferase superfamily. RNA methyltransferase RsmG family.</text>
</comment>
<keyword evidence="1 6" id="KW-0963">Cytoplasm</keyword>
<dbReference type="Pfam" id="PF02527">
    <property type="entry name" value="GidB"/>
    <property type="match status" value="1"/>
</dbReference>
<dbReference type="EMBL" id="JASGCB010000006">
    <property type="protein sequence ID" value="MDI9259706.1"/>
    <property type="molecule type" value="Genomic_DNA"/>
</dbReference>
<sequence>MRDVMEQMRAWGVPVTDEMERQLERYGELLAEWNERLNLTAIVESREMWIKHFLDSAGIAQVPAWREIAARGGRVIDIGSGAGIPGIPLAITWRNLSFVLCDASRKRVQFVEHVVGDLGLANVSAVHARMEDLGRAPGARGSFDAAVARAVARSNVLLEYAAPMLKTGGRAFLYKGPSYLGAEEEDAARAARVLGARPEGVIAYQLLDEQGDRVIAVFRQAEPCPKRYPRKAGTPSRQPL</sequence>
<feature type="binding site" evidence="6">
    <location>
        <position position="79"/>
    </location>
    <ligand>
        <name>S-adenosyl-L-methionine</name>
        <dbReference type="ChEBI" id="CHEBI:59789"/>
    </ligand>
</feature>
<dbReference type="Proteomes" id="UP001529245">
    <property type="component" value="Unassembled WGS sequence"/>
</dbReference>
<comment type="function">
    <text evidence="6">Specifically methylates the N7 position of guanine in position 535 of 16S rRNA.</text>
</comment>
<evidence type="ECO:0000313" key="7">
    <source>
        <dbReference type="EMBL" id="MDI9259706.1"/>
    </source>
</evidence>
<name>A0ABT6XX88_ALISE</name>
<dbReference type="SUPFAM" id="SSF53335">
    <property type="entry name" value="S-adenosyl-L-methionine-dependent methyltransferases"/>
    <property type="match status" value="1"/>
</dbReference>
<accession>A0ABT6XX88</accession>
<evidence type="ECO:0000256" key="4">
    <source>
        <dbReference type="ARBA" id="ARBA00022679"/>
    </source>
</evidence>
<evidence type="ECO:0000256" key="5">
    <source>
        <dbReference type="ARBA" id="ARBA00022691"/>
    </source>
</evidence>
<evidence type="ECO:0000256" key="2">
    <source>
        <dbReference type="ARBA" id="ARBA00022552"/>
    </source>
</evidence>
<evidence type="ECO:0000313" key="8">
    <source>
        <dbReference type="Proteomes" id="UP001529245"/>
    </source>
</evidence>
<feature type="binding site" evidence="6">
    <location>
        <position position="149"/>
    </location>
    <ligand>
        <name>S-adenosyl-L-methionine</name>
        <dbReference type="ChEBI" id="CHEBI:59789"/>
    </ligand>
</feature>
<comment type="caution">
    <text evidence="7">The sequence shown here is derived from an EMBL/GenBank/DDBJ whole genome shotgun (WGS) entry which is preliminary data.</text>
</comment>
<evidence type="ECO:0000256" key="6">
    <source>
        <dbReference type="HAMAP-Rule" id="MF_00074"/>
    </source>
</evidence>
<dbReference type="PIRSF" id="PIRSF003078">
    <property type="entry name" value="GidB"/>
    <property type="match status" value="1"/>
</dbReference>
<dbReference type="Gene3D" id="3.40.50.150">
    <property type="entry name" value="Vaccinia Virus protein VP39"/>
    <property type="match status" value="1"/>
</dbReference>
<organism evidence="7 8">
    <name type="scientific">Alicyclobacillus sendaiensis PA2</name>
    <dbReference type="NCBI Taxonomy" id="3029425"/>
    <lineage>
        <taxon>Bacteria</taxon>
        <taxon>Bacillati</taxon>
        <taxon>Bacillota</taxon>
        <taxon>Bacilli</taxon>
        <taxon>Bacillales</taxon>
        <taxon>Alicyclobacillaceae</taxon>
        <taxon>Alicyclobacillus</taxon>
    </lineage>
</organism>
<dbReference type="EC" id="2.1.1.-" evidence="6"/>
<keyword evidence="8" id="KW-1185">Reference proteome</keyword>
<dbReference type="PANTHER" id="PTHR31760">
    <property type="entry name" value="S-ADENOSYL-L-METHIONINE-DEPENDENT METHYLTRANSFERASES SUPERFAMILY PROTEIN"/>
    <property type="match status" value="1"/>
</dbReference>
<protein>
    <recommendedName>
        <fullName evidence="6">Ribosomal RNA small subunit methyltransferase G</fullName>
        <ecNumber evidence="6">2.1.1.-</ecNumber>
    </recommendedName>
    <alternativeName>
        <fullName evidence="6">16S rRNA 7-methylguanosine methyltransferase</fullName>
        <shortName evidence="6">16S rRNA m7G methyltransferase</shortName>
    </alternativeName>
</protein>
<dbReference type="InterPro" id="IPR029063">
    <property type="entry name" value="SAM-dependent_MTases_sf"/>
</dbReference>
<proteinExistence type="inferred from homology"/>
<feature type="binding site" evidence="6">
    <location>
        <begin position="102"/>
        <end position="104"/>
    </location>
    <ligand>
        <name>S-adenosyl-L-methionine</name>
        <dbReference type="ChEBI" id="CHEBI:59789"/>
    </ligand>
</feature>
<dbReference type="RefSeq" id="WP_283203248.1">
    <property type="nucleotide sequence ID" value="NZ_JASGCB010000006.1"/>
</dbReference>
<comment type="caution">
    <text evidence="6">Lacks conserved residue(s) required for the propagation of feature annotation.</text>
</comment>
<dbReference type="GO" id="GO:0032259">
    <property type="term" value="P:methylation"/>
    <property type="evidence" value="ECO:0007669"/>
    <property type="project" value="UniProtKB-KW"/>
</dbReference>
<dbReference type="NCBIfam" id="TIGR00138">
    <property type="entry name" value="rsmG_gidB"/>
    <property type="match status" value="1"/>
</dbReference>